<name>A0ABT5CJM8_9BACT</name>
<proteinExistence type="inferred from homology"/>
<sequence length="285" mass="29663">MPVLAAPLLDALIDRSLEEDLAGGDLTTEACVEASARATAKAVARKPLVACGGDVFLRVFQRLDRQVEGEVLVADGTAVGAGTVLWTVRGRARSLLSAERTALNLAQRMSGVASEARRYAEAIPAGSGVRITDTRKTTPGLRGLERYAVRVGGAHNHRDSLGSAVLIKDNHIVAAGGIATAIARARARAPHTTKVEVEVASLQELDQALAAGADIIMLDNFTLADVKVASARVRSAQHGRPLLEVSGGITLERIPELVAAGIDVISVGALTHSARAADIALDLSL</sequence>
<reference evidence="12 13" key="1">
    <citation type="submission" date="2023-01" db="EMBL/GenBank/DDBJ databases">
        <title>Minimal conservation of predation-associated metabolite biosynthetic gene clusters underscores biosynthetic potential of Myxococcota including descriptions for ten novel species: Archangium lansinium sp. nov., Myxococcus landrumus sp. nov., Nannocystis bai.</title>
        <authorList>
            <person name="Ahearne A."/>
            <person name="Stevens C."/>
            <person name="Dowd S."/>
        </authorList>
    </citation>
    <scope>NUCLEOTIDE SEQUENCE [LARGE SCALE GENOMIC DNA]</scope>
    <source>
        <strain evidence="12 13">WIWO2</strain>
    </source>
</reference>
<comment type="similarity">
    <text evidence="3 9">Belongs to the NadC/ModD family.</text>
</comment>
<evidence type="ECO:0000256" key="6">
    <source>
        <dbReference type="ARBA" id="ARBA00022676"/>
    </source>
</evidence>
<evidence type="ECO:0000313" key="12">
    <source>
        <dbReference type="EMBL" id="MDC0685297.1"/>
    </source>
</evidence>
<evidence type="ECO:0000256" key="4">
    <source>
        <dbReference type="ARBA" id="ARBA00011944"/>
    </source>
</evidence>
<dbReference type="InterPro" id="IPR004393">
    <property type="entry name" value="NadC"/>
</dbReference>
<dbReference type="PANTHER" id="PTHR32179:SF3">
    <property type="entry name" value="NICOTINATE-NUCLEOTIDE PYROPHOSPHORYLASE [CARBOXYLATING]"/>
    <property type="match status" value="1"/>
</dbReference>
<organism evidence="12 13">
    <name type="scientific">Sorangium atrum</name>
    <dbReference type="NCBI Taxonomy" id="2995308"/>
    <lineage>
        <taxon>Bacteria</taxon>
        <taxon>Pseudomonadati</taxon>
        <taxon>Myxococcota</taxon>
        <taxon>Polyangia</taxon>
        <taxon>Polyangiales</taxon>
        <taxon>Polyangiaceae</taxon>
        <taxon>Sorangium</taxon>
    </lineage>
</organism>
<dbReference type="SUPFAM" id="SSF54675">
    <property type="entry name" value="Nicotinate/Quinolinate PRTase N-terminal domain-like"/>
    <property type="match status" value="1"/>
</dbReference>
<comment type="caution">
    <text evidence="12">The sequence shown here is derived from an EMBL/GenBank/DDBJ whole genome shotgun (WGS) entry which is preliminary data.</text>
</comment>
<gene>
    <name evidence="12" type="primary">nadC</name>
    <name evidence="12" type="ORF">POL72_46730</name>
</gene>
<evidence type="ECO:0000256" key="9">
    <source>
        <dbReference type="PIRNR" id="PIRNR006250"/>
    </source>
</evidence>
<accession>A0ABT5CJM8</accession>
<evidence type="ECO:0000256" key="5">
    <source>
        <dbReference type="ARBA" id="ARBA00022642"/>
    </source>
</evidence>
<keyword evidence="7 9" id="KW-0808">Transferase</keyword>
<dbReference type="Proteomes" id="UP001217485">
    <property type="component" value="Unassembled WGS sequence"/>
</dbReference>
<keyword evidence="6 9" id="KW-0328">Glycosyltransferase</keyword>
<feature type="domain" description="Quinolinate phosphoribosyl transferase C-terminal" evidence="10">
    <location>
        <begin position="112"/>
        <end position="282"/>
    </location>
</feature>
<dbReference type="NCBIfam" id="TIGR00078">
    <property type="entry name" value="nadC"/>
    <property type="match status" value="1"/>
</dbReference>
<dbReference type="EMBL" id="JAQNDK010000006">
    <property type="protein sequence ID" value="MDC0685297.1"/>
    <property type="molecule type" value="Genomic_DNA"/>
</dbReference>
<keyword evidence="13" id="KW-1185">Reference proteome</keyword>
<evidence type="ECO:0000256" key="3">
    <source>
        <dbReference type="ARBA" id="ARBA00009400"/>
    </source>
</evidence>
<dbReference type="Gene3D" id="3.20.20.70">
    <property type="entry name" value="Aldolase class I"/>
    <property type="match status" value="1"/>
</dbReference>
<dbReference type="Pfam" id="PF02749">
    <property type="entry name" value="QRPTase_N"/>
    <property type="match status" value="1"/>
</dbReference>
<dbReference type="InterPro" id="IPR037128">
    <property type="entry name" value="Quinolinate_PRibosylTase_N_sf"/>
</dbReference>
<evidence type="ECO:0000259" key="10">
    <source>
        <dbReference type="Pfam" id="PF01729"/>
    </source>
</evidence>
<evidence type="ECO:0000256" key="1">
    <source>
        <dbReference type="ARBA" id="ARBA00003237"/>
    </source>
</evidence>
<dbReference type="SUPFAM" id="SSF51690">
    <property type="entry name" value="Nicotinate/Quinolinate PRTase C-terminal domain-like"/>
    <property type="match status" value="1"/>
</dbReference>
<dbReference type="InterPro" id="IPR002638">
    <property type="entry name" value="Quinolinate_PRibosylTrfase_C"/>
</dbReference>
<dbReference type="InterPro" id="IPR036068">
    <property type="entry name" value="Nicotinate_pribotase-like_C"/>
</dbReference>
<dbReference type="EC" id="2.4.2.19" evidence="4"/>
<dbReference type="PIRSF" id="PIRSF006250">
    <property type="entry name" value="NadC_ModD"/>
    <property type="match status" value="1"/>
</dbReference>
<dbReference type="InterPro" id="IPR022412">
    <property type="entry name" value="Quinolinate_PRibosylTrfase_N"/>
</dbReference>
<comment type="function">
    <text evidence="1">Involved in the catabolism of quinolinic acid (QA).</text>
</comment>
<dbReference type="CDD" id="cd01572">
    <property type="entry name" value="QPRTase"/>
    <property type="match status" value="1"/>
</dbReference>
<dbReference type="Gene3D" id="3.90.1170.20">
    <property type="entry name" value="Quinolinate phosphoribosyl transferase, N-terminal domain"/>
    <property type="match status" value="1"/>
</dbReference>
<feature type="domain" description="Quinolinate phosphoribosyl transferase N-terminal" evidence="11">
    <location>
        <begin position="25"/>
        <end position="110"/>
    </location>
</feature>
<evidence type="ECO:0000313" key="13">
    <source>
        <dbReference type="Proteomes" id="UP001217485"/>
    </source>
</evidence>
<protein>
    <recommendedName>
        <fullName evidence="4">nicotinate-nucleotide diphosphorylase (carboxylating)</fullName>
        <ecNumber evidence="4">2.4.2.19</ecNumber>
    </recommendedName>
    <alternativeName>
        <fullName evidence="8">Quinolinate phosphoribosyltransferase [decarboxylating]</fullName>
    </alternativeName>
</protein>
<evidence type="ECO:0000256" key="2">
    <source>
        <dbReference type="ARBA" id="ARBA00004893"/>
    </source>
</evidence>
<dbReference type="InterPro" id="IPR027277">
    <property type="entry name" value="NadC/ModD"/>
</dbReference>
<evidence type="ECO:0000256" key="7">
    <source>
        <dbReference type="ARBA" id="ARBA00022679"/>
    </source>
</evidence>
<keyword evidence="5" id="KW-0662">Pyridine nucleotide biosynthesis</keyword>
<dbReference type="InterPro" id="IPR013785">
    <property type="entry name" value="Aldolase_TIM"/>
</dbReference>
<dbReference type="GO" id="GO:0004514">
    <property type="term" value="F:nicotinate-nucleotide diphosphorylase (carboxylating) activity"/>
    <property type="evidence" value="ECO:0007669"/>
    <property type="project" value="UniProtKB-EC"/>
</dbReference>
<evidence type="ECO:0000259" key="11">
    <source>
        <dbReference type="Pfam" id="PF02749"/>
    </source>
</evidence>
<evidence type="ECO:0000256" key="8">
    <source>
        <dbReference type="ARBA" id="ARBA00033102"/>
    </source>
</evidence>
<dbReference type="PANTHER" id="PTHR32179">
    <property type="entry name" value="NICOTINATE-NUCLEOTIDE PYROPHOSPHORYLASE [CARBOXYLATING]"/>
    <property type="match status" value="1"/>
</dbReference>
<comment type="pathway">
    <text evidence="2">Cofactor biosynthesis; NAD(+) biosynthesis; nicotinate D-ribonucleotide from quinolinate: step 1/1.</text>
</comment>
<dbReference type="Pfam" id="PF01729">
    <property type="entry name" value="QRPTase_C"/>
    <property type="match status" value="1"/>
</dbReference>